<feature type="transmembrane region" description="Helical" evidence="1">
    <location>
        <begin position="6"/>
        <end position="23"/>
    </location>
</feature>
<dbReference type="Proteomes" id="UP000266841">
    <property type="component" value="Unassembled WGS sequence"/>
</dbReference>
<feature type="transmembrane region" description="Helical" evidence="1">
    <location>
        <begin position="52"/>
        <end position="68"/>
    </location>
</feature>
<proteinExistence type="predicted"/>
<dbReference type="AlphaFoldDB" id="K0T6A3"/>
<dbReference type="OMA" id="SICERYY"/>
<keyword evidence="3" id="KW-1185">Reference proteome</keyword>
<organism evidence="2 3">
    <name type="scientific">Thalassiosira oceanica</name>
    <name type="common">Marine diatom</name>
    <dbReference type="NCBI Taxonomy" id="159749"/>
    <lineage>
        <taxon>Eukaryota</taxon>
        <taxon>Sar</taxon>
        <taxon>Stramenopiles</taxon>
        <taxon>Ochrophyta</taxon>
        <taxon>Bacillariophyta</taxon>
        <taxon>Coscinodiscophyceae</taxon>
        <taxon>Thalassiosirophycidae</taxon>
        <taxon>Thalassiosirales</taxon>
        <taxon>Thalassiosiraceae</taxon>
        <taxon>Thalassiosira</taxon>
    </lineage>
</organism>
<reference evidence="2 3" key="1">
    <citation type="journal article" date="2012" name="Genome Biol.">
        <title>Genome and low-iron response of an oceanic diatom adapted to chronic iron limitation.</title>
        <authorList>
            <person name="Lommer M."/>
            <person name="Specht M."/>
            <person name="Roy A.S."/>
            <person name="Kraemer L."/>
            <person name="Andreson R."/>
            <person name="Gutowska M.A."/>
            <person name="Wolf J."/>
            <person name="Bergner S.V."/>
            <person name="Schilhabel M.B."/>
            <person name="Klostermeier U.C."/>
            <person name="Beiko R.G."/>
            <person name="Rosenstiel P."/>
            <person name="Hippler M."/>
            <person name="Laroche J."/>
        </authorList>
    </citation>
    <scope>NUCLEOTIDE SEQUENCE [LARGE SCALE GENOMIC DNA]</scope>
    <source>
        <strain evidence="2 3">CCMP1005</strain>
    </source>
</reference>
<accession>K0T6A3</accession>
<protein>
    <submittedName>
        <fullName evidence="2">Uncharacterized protein</fullName>
    </submittedName>
</protein>
<evidence type="ECO:0000313" key="3">
    <source>
        <dbReference type="Proteomes" id="UP000266841"/>
    </source>
</evidence>
<comment type="caution">
    <text evidence="2">The sequence shown here is derived from an EMBL/GenBank/DDBJ whole genome shotgun (WGS) entry which is preliminary data.</text>
</comment>
<dbReference type="EMBL" id="AGNL01003806">
    <property type="protein sequence ID" value="EJK74303.1"/>
    <property type="molecule type" value="Genomic_DNA"/>
</dbReference>
<sequence>MATIDSGIILMPLYALASWTAMLKLQPGSYEIYVAAIGWAWALLNTVLKGNFDLGVVTFAFVIAAYGIERRAGLTGGIKVFECIASVAVANNFALVIFLWKDLKIQLSSSKSPAWLNVFLVYCITFAVYWALVAARTYKRGESGYAVIY</sequence>
<keyword evidence="1" id="KW-0812">Transmembrane</keyword>
<gene>
    <name evidence="2" type="ORF">THAOC_04030</name>
</gene>
<dbReference type="eggNOG" id="ENOG502QZIK">
    <property type="taxonomic scope" value="Eukaryota"/>
</dbReference>
<name>K0T6A3_THAOC</name>
<keyword evidence="1" id="KW-0472">Membrane</keyword>
<evidence type="ECO:0000256" key="1">
    <source>
        <dbReference type="SAM" id="Phobius"/>
    </source>
</evidence>
<feature type="transmembrane region" description="Helical" evidence="1">
    <location>
        <begin position="112"/>
        <end position="132"/>
    </location>
</feature>
<feature type="transmembrane region" description="Helical" evidence="1">
    <location>
        <begin position="80"/>
        <end position="100"/>
    </location>
</feature>
<evidence type="ECO:0000313" key="2">
    <source>
        <dbReference type="EMBL" id="EJK74303.1"/>
    </source>
</evidence>
<keyword evidence="1" id="KW-1133">Transmembrane helix</keyword>